<reference evidence="2 3" key="1">
    <citation type="journal article" date="2013" name="Genome Announc.">
        <title>Draft Genome Sequence of Arcticibacter svalbardensis Strain MN12-7T, a Member of the Family Sphingobacteriaceae Isolated from an Arctic Soil Sample.</title>
        <authorList>
            <person name="Shivaji S."/>
            <person name="Ara S."/>
            <person name="Prasad S."/>
            <person name="Manasa B.P."/>
            <person name="Begum Z."/>
            <person name="Singh A."/>
            <person name="Kumar Pinnaka A."/>
        </authorList>
    </citation>
    <scope>NUCLEOTIDE SEQUENCE [LARGE SCALE GENOMIC DNA]</scope>
    <source>
        <strain evidence="2 3">MN12-7</strain>
    </source>
</reference>
<sequence>MYSNKPSDQGEVNRIPVVEVLSKEDIIRDELERLSLLPRFEVGYTHVIFHKPFKFHDGLSFVATYKELFETGIYKFNPSETARTILDCGANMGLSVLYFALNYKEHQIIAFEPEEHIFNILQENVETFKLENVKLFKKAVWDKVGNLSFYTDGGMGGRVLNAYANQQPKSIEAVPLKDFLTDDVDLLKIDIEGAEDLVLRSCKGLLKQANHIFFEYHNHIGSKQTLHELLLLMQDEGFHYYIKESAVLNSPFTDKILICEAFDMAINVFCYKEIRKKL</sequence>
<dbReference type="EMBL" id="AQPN01000100">
    <property type="protein sequence ID" value="EOR93982.1"/>
    <property type="molecule type" value="Genomic_DNA"/>
</dbReference>
<dbReference type="GO" id="GO:0008168">
    <property type="term" value="F:methyltransferase activity"/>
    <property type="evidence" value="ECO:0007669"/>
    <property type="project" value="UniProtKB-KW"/>
</dbReference>
<evidence type="ECO:0000313" key="3">
    <source>
        <dbReference type="Proteomes" id="UP000014174"/>
    </source>
</evidence>
<keyword evidence="2" id="KW-0489">Methyltransferase</keyword>
<dbReference type="Gene3D" id="3.40.50.150">
    <property type="entry name" value="Vaccinia Virus protein VP39"/>
    <property type="match status" value="1"/>
</dbReference>
<keyword evidence="2" id="KW-0808">Transferase</keyword>
<organism evidence="2 3">
    <name type="scientific">Arcticibacter svalbardensis MN12-7</name>
    <dbReference type="NCBI Taxonomy" id="1150600"/>
    <lineage>
        <taxon>Bacteria</taxon>
        <taxon>Pseudomonadati</taxon>
        <taxon>Bacteroidota</taxon>
        <taxon>Sphingobacteriia</taxon>
        <taxon>Sphingobacteriales</taxon>
        <taxon>Sphingobacteriaceae</taxon>
        <taxon>Arcticibacter</taxon>
    </lineage>
</organism>
<dbReference type="InterPro" id="IPR006342">
    <property type="entry name" value="FkbM_mtfrase"/>
</dbReference>
<dbReference type="Proteomes" id="UP000014174">
    <property type="component" value="Unassembled WGS sequence"/>
</dbReference>
<dbReference type="InterPro" id="IPR052514">
    <property type="entry name" value="SAM-dependent_MTase"/>
</dbReference>
<dbReference type="NCBIfam" id="TIGR01444">
    <property type="entry name" value="fkbM_fam"/>
    <property type="match status" value="1"/>
</dbReference>
<proteinExistence type="predicted"/>
<gene>
    <name evidence="2" type="ORF">ADIARSV_2816</name>
</gene>
<dbReference type="eggNOG" id="COG2242">
    <property type="taxonomic scope" value="Bacteria"/>
</dbReference>
<dbReference type="RefSeq" id="WP_016196047.1">
    <property type="nucleotide sequence ID" value="NZ_AQPN01000100.1"/>
</dbReference>
<name>R9GQ63_9SPHI</name>
<dbReference type="STRING" id="1150600.ADIARSV_2816"/>
<evidence type="ECO:0000313" key="2">
    <source>
        <dbReference type="EMBL" id="EOR93982.1"/>
    </source>
</evidence>
<dbReference type="PANTHER" id="PTHR34203">
    <property type="entry name" value="METHYLTRANSFERASE, FKBM FAMILY PROTEIN"/>
    <property type="match status" value="1"/>
</dbReference>
<keyword evidence="3" id="KW-1185">Reference proteome</keyword>
<dbReference type="InterPro" id="IPR029063">
    <property type="entry name" value="SAM-dependent_MTases_sf"/>
</dbReference>
<dbReference type="PANTHER" id="PTHR34203:SF15">
    <property type="entry name" value="SLL1173 PROTEIN"/>
    <property type="match status" value="1"/>
</dbReference>
<dbReference type="AlphaFoldDB" id="R9GQ63"/>
<dbReference type="SUPFAM" id="SSF53335">
    <property type="entry name" value="S-adenosyl-L-methionine-dependent methyltransferases"/>
    <property type="match status" value="1"/>
</dbReference>
<dbReference type="GO" id="GO:0032259">
    <property type="term" value="P:methylation"/>
    <property type="evidence" value="ECO:0007669"/>
    <property type="project" value="UniProtKB-KW"/>
</dbReference>
<comment type="caution">
    <text evidence="2">The sequence shown here is derived from an EMBL/GenBank/DDBJ whole genome shotgun (WGS) entry which is preliminary data.</text>
</comment>
<evidence type="ECO:0000259" key="1">
    <source>
        <dbReference type="Pfam" id="PF05050"/>
    </source>
</evidence>
<feature type="domain" description="Methyltransferase FkbM" evidence="1">
    <location>
        <begin position="87"/>
        <end position="240"/>
    </location>
</feature>
<accession>R9GQ63</accession>
<protein>
    <submittedName>
        <fullName evidence="2">Methyltransferase FkbM family</fullName>
    </submittedName>
</protein>
<dbReference type="OrthoDB" id="9812600at2"/>
<dbReference type="Pfam" id="PF05050">
    <property type="entry name" value="Methyltransf_21"/>
    <property type="match status" value="1"/>
</dbReference>